<dbReference type="PANTHER" id="PTHR19303">
    <property type="entry name" value="TRANSPOSON"/>
    <property type="match status" value="1"/>
</dbReference>
<dbReference type="InterPro" id="IPR007889">
    <property type="entry name" value="HTH_Psq"/>
</dbReference>
<name>A0ABQ9IGW3_9NEOP</name>
<evidence type="ECO:0000313" key="5">
    <source>
        <dbReference type="EMBL" id="KAJ8895902.1"/>
    </source>
</evidence>
<keyword evidence="6" id="KW-1185">Reference proteome</keyword>
<sequence>MATNRKRRSFTLDVKLKTIDEVDANKKCNIEIARDNIPLSSLLTILKYRDKLLHARDFPVTLSKRKRIRGPKYQKMEDQLLQWYHEIRAANLHVSGPIVHQKADYIALKLGMSDFTFSNDETAAVVVTAESWLESVESILQDYTTNNIFNMDETGILYNLLPNKSLAIN</sequence>
<organism evidence="5 6">
    <name type="scientific">Dryococelus australis</name>
    <dbReference type="NCBI Taxonomy" id="614101"/>
    <lineage>
        <taxon>Eukaryota</taxon>
        <taxon>Metazoa</taxon>
        <taxon>Ecdysozoa</taxon>
        <taxon>Arthropoda</taxon>
        <taxon>Hexapoda</taxon>
        <taxon>Insecta</taxon>
        <taxon>Pterygota</taxon>
        <taxon>Neoptera</taxon>
        <taxon>Polyneoptera</taxon>
        <taxon>Phasmatodea</taxon>
        <taxon>Verophasmatodea</taxon>
        <taxon>Anareolatae</taxon>
        <taxon>Phasmatidae</taxon>
        <taxon>Eurycanthinae</taxon>
        <taxon>Dryococelus</taxon>
    </lineage>
</organism>
<comment type="caution">
    <text evidence="5">The sequence shown here is derived from an EMBL/GenBank/DDBJ whole genome shotgun (WGS) entry which is preliminary data.</text>
</comment>
<dbReference type="InterPro" id="IPR009057">
    <property type="entry name" value="Homeodomain-like_sf"/>
</dbReference>
<evidence type="ECO:0000256" key="3">
    <source>
        <dbReference type="ARBA" id="ARBA00023242"/>
    </source>
</evidence>
<reference evidence="5 6" key="1">
    <citation type="submission" date="2023-02" db="EMBL/GenBank/DDBJ databases">
        <title>LHISI_Scaffold_Assembly.</title>
        <authorList>
            <person name="Stuart O.P."/>
            <person name="Cleave R."/>
            <person name="Magrath M.J.L."/>
            <person name="Mikheyev A.S."/>
        </authorList>
    </citation>
    <scope>NUCLEOTIDE SEQUENCE [LARGE SCALE GENOMIC DNA]</scope>
    <source>
        <strain evidence="5">Daus_M_001</strain>
        <tissue evidence="5">Leg muscle</tissue>
    </source>
</reference>
<dbReference type="InterPro" id="IPR050863">
    <property type="entry name" value="CenT-Element_Derived"/>
</dbReference>
<comment type="subcellular location">
    <subcellularLocation>
        <location evidence="1">Nucleus</location>
    </subcellularLocation>
</comment>
<feature type="domain" description="HTH CENPB-type" evidence="4">
    <location>
        <begin position="64"/>
        <end position="146"/>
    </location>
</feature>
<evidence type="ECO:0000256" key="2">
    <source>
        <dbReference type="ARBA" id="ARBA00023125"/>
    </source>
</evidence>
<dbReference type="Proteomes" id="UP001159363">
    <property type="component" value="Chromosome 1"/>
</dbReference>
<dbReference type="Gene3D" id="1.10.10.60">
    <property type="entry name" value="Homeodomain-like"/>
    <property type="match status" value="2"/>
</dbReference>
<evidence type="ECO:0000259" key="4">
    <source>
        <dbReference type="PROSITE" id="PS51253"/>
    </source>
</evidence>
<accession>A0ABQ9IGW3</accession>
<dbReference type="PANTHER" id="PTHR19303:SF73">
    <property type="entry name" value="PROTEIN PDC2"/>
    <property type="match status" value="1"/>
</dbReference>
<proteinExistence type="predicted"/>
<dbReference type="SUPFAM" id="SSF46689">
    <property type="entry name" value="Homeodomain-like"/>
    <property type="match status" value="2"/>
</dbReference>
<evidence type="ECO:0000313" key="6">
    <source>
        <dbReference type="Proteomes" id="UP001159363"/>
    </source>
</evidence>
<keyword evidence="2" id="KW-0238">DNA-binding</keyword>
<gene>
    <name evidence="5" type="ORF">PR048_001242</name>
</gene>
<keyword evidence="3" id="KW-0539">Nucleus</keyword>
<dbReference type="PROSITE" id="PS51253">
    <property type="entry name" value="HTH_CENPB"/>
    <property type="match status" value="1"/>
</dbReference>
<protein>
    <recommendedName>
        <fullName evidence="4">HTH CENPB-type domain-containing protein</fullName>
    </recommendedName>
</protein>
<dbReference type="EMBL" id="JARBHB010000001">
    <property type="protein sequence ID" value="KAJ8895902.1"/>
    <property type="molecule type" value="Genomic_DNA"/>
</dbReference>
<dbReference type="Pfam" id="PF04218">
    <property type="entry name" value="CENP-B_N"/>
    <property type="match status" value="1"/>
</dbReference>
<evidence type="ECO:0000256" key="1">
    <source>
        <dbReference type="ARBA" id="ARBA00004123"/>
    </source>
</evidence>
<dbReference type="InterPro" id="IPR006600">
    <property type="entry name" value="HTH_CenpB_DNA-bd_dom"/>
</dbReference>
<dbReference type="Pfam" id="PF03221">
    <property type="entry name" value="HTH_Tnp_Tc5"/>
    <property type="match status" value="1"/>
</dbReference>